<evidence type="ECO:0008006" key="3">
    <source>
        <dbReference type="Google" id="ProtNLM"/>
    </source>
</evidence>
<sequence>MATTAVPYGSDQQVKIQSVGLFAACMQRKTGLNRMAGAMSKQADASGNIRLVSTNKKPIVRVQELSKSAGDEVTFDLVNPVRAIPIMGDEWAQGKGSVLTFAQDRLRINQARFPISAGGAMSQQRTPHQLRPLAQDVALSSLERFSDQASLVHLAGARGFHDNIEWCVPTTAHADFSKVMVNIVRAPTRNRHFLSTGSGLEQVPTGGYTIATTDVMNSDVVDGIATWLDGMALPLPGVEFENDEAAADSPVRVLMVSAEQYNSFIQSTNFRTLQAQAISRAQMAKNHPVFLGDALLWRGILILKMPRPIRFYPGDTVQWCASTTSATETAGTIPALGSGYAVDRAILLGGQALAEGFGRHNGSGSSYFTAEETTDFGNQREYVVGEIAGRSKIRFLVDHGNEQQYTDYGVAVIDTAVRLAGV</sequence>
<organism evidence="1 2">
    <name type="scientific">Candidatus Accumulibacter vicinus</name>
    <dbReference type="NCBI Taxonomy" id="2954382"/>
    <lineage>
        <taxon>Bacteria</taxon>
        <taxon>Pseudomonadati</taxon>
        <taxon>Pseudomonadota</taxon>
        <taxon>Betaproteobacteria</taxon>
        <taxon>Candidatus Accumulibacter</taxon>
    </lineage>
</organism>
<protein>
    <recommendedName>
        <fullName evidence="3">N4-gp56 family major capsid protein</fullName>
    </recommendedName>
</protein>
<name>A0A084Y2B9_9PROT</name>
<gene>
    <name evidence="1" type="ORF">CAPSK01_001718</name>
</gene>
<dbReference type="Pfam" id="PF13252">
    <property type="entry name" value="Phage_capsid_3"/>
    <property type="match status" value="1"/>
</dbReference>
<dbReference type="STRING" id="1457154.CAPSK01_001718"/>
<dbReference type="Proteomes" id="UP000019812">
    <property type="component" value="Unassembled WGS sequence"/>
</dbReference>
<reference evidence="1 2" key="1">
    <citation type="submission" date="2014-07" db="EMBL/GenBank/DDBJ databases">
        <title>Expanding our view of genomic diversity in Candidatus Accumulibacter clades.</title>
        <authorList>
            <person name="Skennerton C.T."/>
            <person name="Barr J.J."/>
            <person name="Slater F.R."/>
            <person name="Bond P.L."/>
            <person name="Tyson G.W."/>
        </authorList>
    </citation>
    <scope>NUCLEOTIDE SEQUENCE [LARGE SCALE GENOMIC DNA]</scope>
    <source>
        <strain evidence="2">SK-01</strain>
    </source>
</reference>
<accession>A0A084Y2B9</accession>
<evidence type="ECO:0000313" key="2">
    <source>
        <dbReference type="Proteomes" id="UP000019812"/>
    </source>
</evidence>
<proteinExistence type="predicted"/>
<comment type="caution">
    <text evidence="1">The sequence shown here is derived from an EMBL/GenBank/DDBJ whole genome shotgun (WGS) entry which is preliminary data.</text>
</comment>
<dbReference type="RefSeq" id="WP_034924674.1">
    <property type="nucleotide sequence ID" value="NZ_JDSS02000019.1"/>
</dbReference>
<dbReference type="AlphaFoldDB" id="A0A084Y2B9"/>
<dbReference type="EMBL" id="JDSS02000019">
    <property type="protein sequence ID" value="KFB68863.1"/>
    <property type="molecule type" value="Genomic_DNA"/>
</dbReference>
<dbReference type="InterPro" id="IPR025267">
    <property type="entry name" value="ORF017-like"/>
</dbReference>
<evidence type="ECO:0000313" key="1">
    <source>
        <dbReference type="EMBL" id="KFB68863.1"/>
    </source>
</evidence>